<feature type="transmembrane region" description="Helical" evidence="1">
    <location>
        <begin position="88"/>
        <end position="109"/>
    </location>
</feature>
<keyword evidence="1" id="KW-0812">Transmembrane</keyword>
<name>A0A0D6L417_9BILA</name>
<dbReference type="PANTHER" id="PTHR12659">
    <property type="entry name" value="RHO-TYPE GTPASE ACTIVATING PROTEIN"/>
    <property type="match status" value="1"/>
</dbReference>
<dbReference type="GO" id="GO:0030036">
    <property type="term" value="P:actin cytoskeleton organization"/>
    <property type="evidence" value="ECO:0007669"/>
    <property type="project" value="TreeGrafter"/>
</dbReference>
<dbReference type="SUPFAM" id="SSF47769">
    <property type="entry name" value="SAM/Pointed domain"/>
    <property type="match status" value="1"/>
</dbReference>
<organism evidence="2 3">
    <name type="scientific">Ancylostoma ceylanicum</name>
    <dbReference type="NCBI Taxonomy" id="53326"/>
    <lineage>
        <taxon>Eukaryota</taxon>
        <taxon>Metazoa</taxon>
        <taxon>Ecdysozoa</taxon>
        <taxon>Nematoda</taxon>
        <taxon>Chromadorea</taxon>
        <taxon>Rhabditida</taxon>
        <taxon>Rhabditina</taxon>
        <taxon>Rhabditomorpha</taxon>
        <taxon>Strongyloidea</taxon>
        <taxon>Ancylostomatidae</taxon>
        <taxon>Ancylostomatinae</taxon>
        <taxon>Ancylostoma</taxon>
    </lineage>
</organism>
<dbReference type="EMBL" id="KE127070">
    <property type="protein sequence ID" value="EPB65795.1"/>
    <property type="molecule type" value="Genomic_DNA"/>
</dbReference>
<protein>
    <submittedName>
        <fullName evidence="2">Uncharacterized protein</fullName>
    </submittedName>
</protein>
<keyword evidence="3" id="KW-1185">Reference proteome</keyword>
<evidence type="ECO:0000256" key="1">
    <source>
        <dbReference type="SAM" id="Phobius"/>
    </source>
</evidence>
<gene>
    <name evidence="2" type="ORF">ANCCEY_15133</name>
</gene>
<dbReference type="PANTHER" id="PTHR12659:SF7">
    <property type="entry name" value="CROSSVEINLESS C, ISOFORM C"/>
    <property type="match status" value="1"/>
</dbReference>
<sequence>MQSAINRVIMSTAIFPGEHAFNAGRILDVVDVLVVLDVPDVLAALVFLRLPLSHCLLGTIAISRLIIYHLLIGDDLRMPRRRWRTRFVGFRALHTLSTLAAMPSCYVYNIHQCSKGRFPIDIRSVQSDHEFLGPDSLRALYRRLNTLNRCAIMRIDQVVLRRRGTKSQNFDHFWILWNDDYSYGMYDGFDDDDSVSYQQLVQ</sequence>
<reference evidence="2 3" key="1">
    <citation type="submission" date="2013-05" db="EMBL/GenBank/DDBJ databases">
        <title>Draft genome of the parasitic nematode Anyclostoma ceylanicum.</title>
        <authorList>
            <person name="Mitreva M."/>
        </authorList>
    </citation>
    <scope>NUCLEOTIDE SEQUENCE [LARGE SCALE GENOMIC DNA]</scope>
</reference>
<keyword evidence="1" id="KW-0472">Membrane</keyword>
<dbReference type="GO" id="GO:0005096">
    <property type="term" value="F:GTPase activator activity"/>
    <property type="evidence" value="ECO:0007669"/>
    <property type="project" value="TreeGrafter"/>
</dbReference>
<evidence type="ECO:0000313" key="3">
    <source>
        <dbReference type="Proteomes" id="UP000054495"/>
    </source>
</evidence>
<dbReference type="InterPro" id="IPR013761">
    <property type="entry name" value="SAM/pointed_sf"/>
</dbReference>
<dbReference type="AlphaFoldDB" id="A0A0D6L417"/>
<feature type="transmembrane region" description="Helical" evidence="1">
    <location>
        <begin position="41"/>
        <end position="67"/>
    </location>
</feature>
<keyword evidence="1" id="KW-1133">Transmembrane helix</keyword>
<evidence type="ECO:0000313" key="2">
    <source>
        <dbReference type="EMBL" id="EPB65795.1"/>
    </source>
</evidence>
<dbReference type="Proteomes" id="UP000054495">
    <property type="component" value="Unassembled WGS sequence"/>
</dbReference>
<accession>A0A0D6L417</accession>
<proteinExistence type="predicted"/>
<dbReference type="GO" id="GO:0035023">
    <property type="term" value="P:regulation of Rho protein signal transduction"/>
    <property type="evidence" value="ECO:0007669"/>
    <property type="project" value="TreeGrafter"/>
</dbReference>
<dbReference type="Gene3D" id="1.10.287.2070">
    <property type="match status" value="1"/>
</dbReference>